<sequence length="339" mass="38145">MVKTYYDYLRQELGELIEQLQLPELYKHSLKHRWLDQVVWADKKASECRCWHYRLRLTTIIGSVILPALVGINFQVEKIHPSVRNWFPYIPFTLSQIIAVSAAIEEFYRFGDRWRDYRQMAEDLKAEGWNYLQLSVPYQNTPASTEHQPVPEPIKVAPPKTDRSNARRATHVHNYSMFASRVESIIKNDVQNYISELVKQQTKQQQDVEKYLATAQGVTENQTLFAPPQTNSGSNGFSKAATTQSMTENQPPLASPQTHASANGFASTSTMLPVYVTARDLAEVPPLQPRLEARPVRQGMAPPAAIAIAPPEQPSALNFNEAILAAAHSLRGMSTADGT</sequence>
<gene>
    <name evidence="1" type="ORF">BH720_018595</name>
</gene>
<name>A0ACD5H2C1_9CYAN</name>
<evidence type="ECO:0000313" key="2">
    <source>
        <dbReference type="Proteomes" id="UP000095472"/>
    </source>
</evidence>
<proteinExistence type="predicted"/>
<protein>
    <submittedName>
        <fullName evidence="1">DUF4231 domain-containing protein</fullName>
    </submittedName>
</protein>
<accession>A0ACD5H2C1</accession>
<organism evidence="1 2">
    <name type="scientific">Desertifilum tharense IPPAS B-1220</name>
    <dbReference type="NCBI Taxonomy" id="1781255"/>
    <lineage>
        <taxon>Bacteria</taxon>
        <taxon>Bacillati</taxon>
        <taxon>Cyanobacteriota</taxon>
        <taxon>Cyanophyceae</taxon>
        <taxon>Desertifilales</taxon>
        <taxon>Desertifilaceae</taxon>
        <taxon>Desertifilum</taxon>
    </lineage>
</organism>
<evidence type="ECO:0000313" key="1">
    <source>
        <dbReference type="EMBL" id="XPM66981.1"/>
    </source>
</evidence>
<keyword evidence="2" id="KW-1185">Reference proteome</keyword>
<reference evidence="1 2" key="1">
    <citation type="journal article" date="2016" name="Genome Announc.">
        <title>Draft Genome Sequence of the Thermotolerant Cyanobacterium Desertifilum sp. IPPAS B-1220.</title>
        <authorList>
            <person name="Mironov K.S."/>
            <person name="Sinetova M.A."/>
            <person name="Bolatkhan K."/>
            <person name="Zayadan B.K."/>
            <person name="Ustinova V.V."/>
            <person name="Kupriyanova E.V."/>
            <person name="Skrypnik A.N."/>
            <person name="Gogoleva N.E."/>
            <person name="Gogolev Y.V."/>
            <person name="Los D.A."/>
        </authorList>
    </citation>
    <scope>NUCLEOTIDE SEQUENCE [LARGE SCALE GENOMIC DNA]</scope>
    <source>
        <strain evidence="1 2">IPPAS B-1220</strain>
    </source>
</reference>
<dbReference type="EMBL" id="CP182909">
    <property type="protein sequence ID" value="XPM66981.1"/>
    <property type="molecule type" value="Genomic_DNA"/>
</dbReference>
<dbReference type="Proteomes" id="UP000095472">
    <property type="component" value="Chromosome"/>
</dbReference>